<feature type="chain" id="PRO_5045378794" description="YARHG domain-containing protein" evidence="1">
    <location>
        <begin position="21"/>
        <end position="336"/>
    </location>
</feature>
<gene>
    <name evidence="2" type="ORF">ACFQO9_19670</name>
</gene>
<keyword evidence="3" id="KW-1185">Reference proteome</keyword>
<feature type="signal peptide" evidence="1">
    <location>
        <begin position="1"/>
        <end position="20"/>
    </location>
</feature>
<evidence type="ECO:0000313" key="3">
    <source>
        <dbReference type="Proteomes" id="UP001596550"/>
    </source>
</evidence>
<dbReference type="EMBL" id="JBHTCR010000017">
    <property type="protein sequence ID" value="MFC7348943.1"/>
    <property type="molecule type" value="Genomic_DNA"/>
</dbReference>
<sequence>MKFAHLLLLVFGLSFSISQAQDSKDIEKQKSKLTLAEEEKLTGDFATLHGKYVGKVVFSNSVITRESPESKFITTYTFGDKLHVRGFFPRSILNSKLISIVETGKTVKEMKYNYWDKEHLDNRYFLKLYLDGNYILGTRTSESPETLHAISSLSINETLNDDESESNFGKLLYKELKNKVDLLTPGRHKLKLEFTPASSGYDSDYQYKSIAIGEIDMIVKDRKIDLNDPDVCLPIAQMNDKILEGKILKAFKAKGFKAEPKKVRIVSKKWNIIRNEYGIILRRYVEAYIGYSKNGKCYYDTYNFNQDYDGSGYQDEVYLMGEGIGTERERSCECLK</sequence>
<comment type="caution">
    <text evidence="2">The sequence shown here is derived from an EMBL/GenBank/DDBJ whole genome shotgun (WGS) entry which is preliminary data.</text>
</comment>
<keyword evidence="1" id="KW-0732">Signal</keyword>
<protein>
    <recommendedName>
        <fullName evidence="4">YARHG domain-containing protein</fullName>
    </recommendedName>
</protein>
<evidence type="ECO:0000256" key="1">
    <source>
        <dbReference type="SAM" id="SignalP"/>
    </source>
</evidence>
<organism evidence="2 3">
    <name type="scientific">Chryseobacterium zhengzhouense</name>
    <dbReference type="NCBI Taxonomy" id="1636086"/>
    <lineage>
        <taxon>Bacteria</taxon>
        <taxon>Pseudomonadati</taxon>
        <taxon>Bacteroidota</taxon>
        <taxon>Flavobacteriia</taxon>
        <taxon>Flavobacteriales</taxon>
        <taxon>Weeksellaceae</taxon>
        <taxon>Chryseobacterium group</taxon>
        <taxon>Chryseobacterium</taxon>
    </lineage>
</organism>
<name>A0ABW2M5Z8_9FLAO</name>
<evidence type="ECO:0008006" key="4">
    <source>
        <dbReference type="Google" id="ProtNLM"/>
    </source>
</evidence>
<reference evidence="3" key="1">
    <citation type="journal article" date="2019" name="Int. J. Syst. Evol. Microbiol.">
        <title>The Global Catalogue of Microorganisms (GCM) 10K type strain sequencing project: providing services to taxonomists for standard genome sequencing and annotation.</title>
        <authorList>
            <consortium name="The Broad Institute Genomics Platform"/>
            <consortium name="The Broad Institute Genome Sequencing Center for Infectious Disease"/>
            <person name="Wu L."/>
            <person name="Ma J."/>
        </authorList>
    </citation>
    <scope>NUCLEOTIDE SEQUENCE [LARGE SCALE GENOMIC DNA]</scope>
    <source>
        <strain evidence="3">CCUG 54781</strain>
    </source>
</reference>
<accession>A0ABW2M5Z8</accession>
<evidence type="ECO:0000313" key="2">
    <source>
        <dbReference type="EMBL" id="MFC7348943.1"/>
    </source>
</evidence>
<proteinExistence type="predicted"/>
<dbReference type="RefSeq" id="WP_378183634.1">
    <property type="nucleotide sequence ID" value="NZ_JBHTCR010000017.1"/>
</dbReference>
<dbReference type="Proteomes" id="UP001596550">
    <property type="component" value="Unassembled WGS sequence"/>
</dbReference>